<feature type="signal peptide" evidence="6">
    <location>
        <begin position="1"/>
        <end position="32"/>
    </location>
</feature>
<gene>
    <name evidence="8" type="ORF">MOP44_12180</name>
</gene>
<dbReference type="InterPro" id="IPR050469">
    <property type="entry name" value="Diguanylate_Cyclase"/>
</dbReference>
<keyword evidence="8" id="KW-0808">Transferase</keyword>
<name>A0A9J7BXK7_9BACT</name>
<evidence type="ECO:0000256" key="1">
    <source>
        <dbReference type="ARBA" id="ARBA00012528"/>
    </source>
</evidence>
<dbReference type="EC" id="2.7.7.65" evidence="1"/>
<dbReference type="SMART" id="SM00267">
    <property type="entry name" value="GGDEF"/>
    <property type="match status" value="1"/>
</dbReference>
<keyword evidence="5" id="KW-0472">Membrane</keyword>
<dbReference type="RefSeq" id="WP_260796311.1">
    <property type="nucleotide sequence ID" value="NZ_CP093313.1"/>
</dbReference>
<comment type="catalytic activity">
    <reaction evidence="2">
        <text>2 GTP = 3',3'-c-di-GMP + 2 diphosphate</text>
        <dbReference type="Rhea" id="RHEA:24898"/>
        <dbReference type="ChEBI" id="CHEBI:33019"/>
        <dbReference type="ChEBI" id="CHEBI:37565"/>
        <dbReference type="ChEBI" id="CHEBI:58805"/>
        <dbReference type="EC" id="2.7.7.65"/>
    </reaction>
</comment>
<reference evidence="8" key="1">
    <citation type="submission" date="2021-04" db="EMBL/GenBank/DDBJ databases">
        <title>Phylogenetic analysis of Acidobacteriaceae.</title>
        <authorList>
            <person name="Qiu L."/>
            <person name="Zhang Q."/>
        </authorList>
    </citation>
    <scope>NUCLEOTIDE SEQUENCE</scope>
    <source>
        <strain evidence="8">DSM 25168</strain>
    </source>
</reference>
<dbReference type="AlphaFoldDB" id="A0A9J7BXK7"/>
<evidence type="ECO:0000256" key="5">
    <source>
        <dbReference type="SAM" id="Phobius"/>
    </source>
</evidence>
<dbReference type="Pfam" id="PF07494">
    <property type="entry name" value="Reg_prop"/>
    <property type="match status" value="5"/>
</dbReference>
<dbReference type="Pfam" id="PF07495">
    <property type="entry name" value="Y_Y_Y"/>
    <property type="match status" value="1"/>
</dbReference>
<dbReference type="InterPro" id="IPR029787">
    <property type="entry name" value="Nucleotide_cyclase"/>
</dbReference>
<dbReference type="SUPFAM" id="SSF63829">
    <property type="entry name" value="Calcium-dependent phosphotriesterase"/>
    <property type="match status" value="3"/>
</dbReference>
<evidence type="ECO:0000256" key="6">
    <source>
        <dbReference type="SAM" id="SignalP"/>
    </source>
</evidence>
<accession>A0A9J7BXK7</accession>
<dbReference type="GO" id="GO:0043709">
    <property type="term" value="P:cell adhesion involved in single-species biofilm formation"/>
    <property type="evidence" value="ECO:0007669"/>
    <property type="project" value="TreeGrafter"/>
</dbReference>
<protein>
    <recommendedName>
        <fullName evidence="1">diguanylate cyclase</fullName>
        <ecNumber evidence="1">2.7.7.65</ecNumber>
    </recommendedName>
</protein>
<evidence type="ECO:0000313" key="8">
    <source>
        <dbReference type="EMBL" id="UWZ86674.1"/>
    </source>
</evidence>
<proteinExistence type="predicted"/>
<evidence type="ECO:0000256" key="2">
    <source>
        <dbReference type="ARBA" id="ARBA00034247"/>
    </source>
</evidence>
<dbReference type="EMBL" id="CP093313">
    <property type="protein sequence ID" value="UWZ86674.1"/>
    <property type="molecule type" value="Genomic_DNA"/>
</dbReference>
<evidence type="ECO:0000313" key="9">
    <source>
        <dbReference type="Proteomes" id="UP001059380"/>
    </source>
</evidence>
<dbReference type="GO" id="GO:0052621">
    <property type="term" value="F:diguanylate cyclase activity"/>
    <property type="evidence" value="ECO:0007669"/>
    <property type="project" value="UniProtKB-EC"/>
</dbReference>
<feature type="coiled-coil region" evidence="3">
    <location>
        <begin position="794"/>
        <end position="821"/>
    </location>
</feature>
<evidence type="ECO:0000256" key="3">
    <source>
        <dbReference type="SAM" id="Coils"/>
    </source>
</evidence>
<dbReference type="Gene3D" id="2.130.10.10">
    <property type="entry name" value="YVTN repeat-like/Quinoprotein amine dehydrogenase"/>
    <property type="match status" value="2"/>
</dbReference>
<dbReference type="CDD" id="cd01949">
    <property type="entry name" value="GGDEF"/>
    <property type="match status" value="1"/>
</dbReference>
<dbReference type="Gene3D" id="2.60.40.10">
    <property type="entry name" value="Immunoglobulins"/>
    <property type="match status" value="1"/>
</dbReference>
<keyword evidence="6" id="KW-0732">Signal</keyword>
<dbReference type="SUPFAM" id="SSF55073">
    <property type="entry name" value="Nucleotide cyclase"/>
    <property type="match status" value="1"/>
</dbReference>
<dbReference type="PANTHER" id="PTHR45138">
    <property type="entry name" value="REGULATORY COMPONENTS OF SENSORY TRANSDUCTION SYSTEM"/>
    <property type="match status" value="1"/>
</dbReference>
<dbReference type="Pfam" id="PF00990">
    <property type="entry name" value="GGDEF"/>
    <property type="match status" value="1"/>
</dbReference>
<dbReference type="Gene3D" id="3.30.70.270">
    <property type="match status" value="1"/>
</dbReference>
<evidence type="ECO:0000256" key="4">
    <source>
        <dbReference type="SAM" id="MobiDB-lite"/>
    </source>
</evidence>
<dbReference type="GO" id="GO:0005886">
    <property type="term" value="C:plasma membrane"/>
    <property type="evidence" value="ECO:0007669"/>
    <property type="project" value="TreeGrafter"/>
</dbReference>
<organism evidence="8 9">
    <name type="scientific">Occallatibacter riparius</name>
    <dbReference type="NCBI Taxonomy" id="1002689"/>
    <lineage>
        <taxon>Bacteria</taxon>
        <taxon>Pseudomonadati</taxon>
        <taxon>Acidobacteriota</taxon>
        <taxon>Terriglobia</taxon>
        <taxon>Terriglobales</taxon>
        <taxon>Acidobacteriaceae</taxon>
        <taxon>Occallatibacter</taxon>
    </lineage>
</organism>
<dbReference type="InterPro" id="IPR015943">
    <property type="entry name" value="WD40/YVTN_repeat-like_dom_sf"/>
</dbReference>
<keyword evidence="8" id="KW-0548">Nucleotidyltransferase</keyword>
<feature type="region of interest" description="Disordered" evidence="4">
    <location>
        <begin position="982"/>
        <end position="1019"/>
    </location>
</feature>
<feature type="domain" description="GGDEF" evidence="7">
    <location>
        <begin position="852"/>
        <end position="986"/>
    </location>
</feature>
<sequence length="1019" mass="110519">MRQVFERTALLLLRVYVMVAAAIVASPPETYALDPTKAVTQYVQSTWNSEHGLPQNSVHALAQTQNGFLWLGTEEGLARFDGVTFEVFTSHGSNGLASDYVQALAADPDGSLWIGTDSGLTHWVPGRGASSAEGTFQRIRLSQAPAEDSVTALAIDSSGMLWAGTTQGMRFLREGQVVQSPYSSRLAEVSVRALAAQPDGTLWIGTNKGLFRGSKEHLEQWTKHDGLPSDVVTAVAATPAAGGDVWVGMSGGGLALIHDGRLSIPAVSLSWKEIDGLLLDRDGALWIAFDRHGFGRLFDGRLSLYDSSSGLPSNRCTRALLEDREGNLWLGLLDAGVVELRDANFTVFGKPEGLAGNYIGNVLQTHDGSVWIGSDSNGLNQLLPNGQVNIWGHKQGLPDSAVYSLLETRDRSLLIGYRSGALARLRNGQVTVYHDPGAADASLNSLFQDRDGNVWAGFYGKGVARFENGRFDHLRLTGRIPGIAQTPDGALWFAEDGGGVERWFRGQWTRFTVANGLPSDHVMCIYADNAGDVWLGTASGGLSRIRGDRIVNWTVDQGLPGTTIGSIVEDDEGYLWLGGDSGIARQSKAELNEGLQRLNPALFTVVNGLRSRETVYGGMPSSWKGLDGKLWFATVLGAASVEPGKLHPNPVSPSVLIESVTFDGRRIEGTGKLTLGAGSGNLHVIYTAPSFVAPARVQFLYRLKGFDKDWVAAGSRREAWYTNLPPGKYSFEVRASNSDGVWSTKDASLELELQPPLTQTPLAFVCYLLTVSGVVWLIVLLRTRRLIRNREELNRIVAERTAQLEAEKAALEEARRELHTQATHDSLTGLFNRGAILEHLDRELARATREKSALGVILADLDHFKRLNDTYGHLAGDEVIRETGRRLRQATRTYDLVGRYGGEEFLILLPLWDPELAPGRVDLLLESIRSTPFALDAREVQVTCSFGVTSFQPGTPITAKGLLSSADRALYVAKNAGRDRASFADATSDDPNGSIEIGFGVPSDSSRPLHSAADLPVSR</sequence>
<dbReference type="InterPro" id="IPR013783">
    <property type="entry name" value="Ig-like_fold"/>
</dbReference>
<dbReference type="InterPro" id="IPR011110">
    <property type="entry name" value="Reg_prop"/>
</dbReference>
<dbReference type="FunFam" id="3.30.70.270:FF:000001">
    <property type="entry name" value="Diguanylate cyclase domain protein"/>
    <property type="match status" value="1"/>
</dbReference>
<dbReference type="PANTHER" id="PTHR45138:SF9">
    <property type="entry name" value="DIGUANYLATE CYCLASE DGCM-RELATED"/>
    <property type="match status" value="1"/>
</dbReference>
<dbReference type="Proteomes" id="UP001059380">
    <property type="component" value="Chromosome"/>
</dbReference>
<keyword evidence="9" id="KW-1185">Reference proteome</keyword>
<keyword evidence="5" id="KW-1133">Transmembrane helix</keyword>
<dbReference type="InterPro" id="IPR000160">
    <property type="entry name" value="GGDEF_dom"/>
</dbReference>
<dbReference type="KEGG" id="orp:MOP44_12180"/>
<dbReference type="GO" id="GO:1902201">
    <property type="term" value="P:negative regulation of bacterial-type flagellum-dependent cell motility"/>
    <property type="evidence" value="ECO:0007669"/>
    <property type="project" value="TreeGrafter"/>
</dbReference>
<dbReference type="InterPro" id="IPR011123">
    <property type="entry name" value="Y_Y_Y"/>
</dbReference>
<evidence type="ECO:0000259" key="7">
    <source>
        <dbReference type="PROSITE" id="PS50887"/>
    </source>
</evidence>
<keyword evidence="5" id="KW-0812">Transmembrane</keyword>
<feature type="transmembrane region" description="Helical" evidence="5">
    <location>
        <begin position="762"/>
        <end position="781"/>
    </location>
</feature>
<keyword evidence="3" id="KW-0175">Coiled coil</keyword>
<dbReference type="NCBIfam" id="TIGR00254">
    <property type="entry name" value="GGDEF"/>
    <property type="match status" value="1"/>
</dbReference>
<feature type="chain" id="PRO_5039926193" description="diguanylate cyclase" evidence="6">
    <location>
        <begin position="33"/>
        <end position="1019"/>
    </location>
</feature>
<dbReference type="InterPro" id="IPR043128">
    <property type="entry name" value="Rev_trsase/Diguanyl_cyclase"/>
</dbReference>
<dbReference type="PROSITE" id="PS50887">
    <property type="entry name" value="GGDEF"/>
    <property type="match status" value="1"/>
</dbReference>